<evidence type="ECO:0000313" key="2">
    <source>
        <dbReference type="Proteomes" id="UP001215598"/>
    </source>
</evidence>
<accession>A0AAD7JVK7</accession>
<dbReference type="Proteomes" id="UP001215598">
    <property type="component" value="Unassembled WGS sequence"/>
</dbReference>
<reference evidence="1" key="1">
    <citation type="submission" date="2023-03" db="EMBL/GenBank/DDBJ databases">
        <title>Massive genome expansion in bonnet fungi (Mycena s.s.) driven by repeated elements and novel gene families across ecological guilds.</title>
        <authorList>
            <consortium name="Lawrence Berkeley National Laboratory"/>
            <person name="Harder C.B."/>
            <person name="Miyauchi S."/>
            <person name="Viragh M."/>
            <person name="Kuo A."/>
            <person name="Thoen E."/>
            <person name="Andreopoulos B."/>
            <person name="Lu D."/>
            <person name="Skrede I."/>
            <person name="Drula E."/>
            <person name="Henrissat B."/>
            <person name="Morin E."/>
            <person name="Kohler A."/>
            <person name="Barry K."/>
            <person name="LaButti K."/>
            <person name="Morin E."/>
            <person name="Salamov A."/>
            <person name="Lipzen A."/>
            <person name="Mereny Z."/>
            <person name="Hegedus B."/>
            <person name="Baldrian P."/>
            <person name="Stursova M."/>
            <person name="Weitz H."/>
            <person name="Taylor A."/>
            <person name="Grigoriev I.V."/>
            <person name="Nagy L.G."/>
            <person name="Martin F."/>
            <person name="Kauserud H."/>
        </authorList>
    </citation>
    <scope>NUCLEOTIDE SEQUENCE</scope>
    <source>
        <strain evidence="1">CBHHK182m</strain>
    </source>
</reference>
<gene>
    <name evidence="1" type="ORF">B0H16DRAFT_1513867</name>
</gene>
<dbReference type="AlphaFoldDB" id="A0AAD7JVK7"/>
<name>A0AAD7JVK7_9AGAR</name>
<dbReference type="EMBL" id="JARKIB010000015">
    <property type="protein sequence ID" value="KAJ7771549.1"/>
    <property type="molecule type" value="Genomic_DNA"/>
</dbReference>
<comment type="caution">
    <text evidence="1">The sequence shown here is derived from an EMBL/GenBank/DDBJ whole genome shotgun (WGS) entry which is preliminary data.</text>
</comment>
<evidence type="ECO:0000313" key="1">
    <source>
        <dbReference type="EMBL" id="KAJ7771549.1"/>
    </source>
</evidence>
<proteinExistence type="predicted"/>
<organism evidence="1 2">
    <name type="scientific">Mycena metata</name>
    <dbReference type="NCBI Taxonomy" id="1033252"/>
    <lineage>
        <taxon>Eukaryota</taxon>
        <taxon>Fungi</taxon>
        <taxon>Dikarya</taxon>
        <taxon>Basidiomycota</taxon>
        <taxon>Agaricomycotina</taxon>
        <taxon>Agaricomycetes</taxon>
        <taxon>Agaricomycetidae</taxon>
        <taxon>Agaricales</taxon>
        <taxon>Marasmiineae</taxon>
        <taxon>Mycenaceae</taxon>
        <taxon>Mycena</taxon>
    </lineage>
</organism>
<feature type="non-terminal residue" evidence="1">
    <location>
        <position position="1"/>
    </location>
</feature>
<protein>
    <submittedName>
        <fullName evidence="1">Uncharacterized protein</fullName>
    </submittedName>
</protein>
<sequence length="177" mass="20188">MSDSDSSSEDFDQLFEEHRRELTTVLAAFAGAAREVFLTFEGLLERLLNAVGPRYSSRPGLSDLYPAFPSLKALYHAHYYLFKSIMLALSMYSRYLFYVHPASVHPVESLPPIEDPALWLQSVEKWDSRTWRHCRRCMRFYCSCSKSLSRAGGIPRSSPLTRNYNPLAGPSLATAWL</sequence>
<keyword evidence="2" id="KW-1185">Reference proteome</keyword>